<feature type="domain" description="DUF7791" evidence="3">
    <location>
        <begin position="523"/>
        <end position="661"/>
    </location>
</feature>
<keyword evidence="1" id="KW-0677">Repeat</keyword>
<dbReference type="STRING" id="1149755.A0A2J6RW42"/>
<dbReference type="PANTHER" id="PTHR10039">
    <property type="entry name" value="AMELOGENIN"/>
    <property type="match status" value="1"/>
</dbReference>
<feature type="domain" description="Nephrocystin 3-like N-terminal" evidence="2">
    <location>
        <begin position="246"/>
        <end position="414"/>
    </location>
</feature>
<evidence type="ECO:0000313" key="5">
    <source>
        <dbReference type="Proteomes" id="UP000235786"/>
    </source>
</evidence>
<name>A0A2J6RW42_HYAVF</name>
<accession>A0A2J6RW42</accession>
<dbReference type="OrthoDB" id="443402at2759"/>
<dbReference type="SUPFAM" id="SSF52540">
    <property type="entry name" value="P-loop containing nucleoside triphosphate hydrolases"/>
    <property type="match status" value="1"/>
</dbReference>
<proteinExistence type="predicted"/>
<evidence type="ECO:0000256" key="1">
    <source>
        <dbReference type="ARBA" id="ARBA00022737"/>
    </source>
</evidence>
<reference evidence="4 5" key="1">
    <citation type="submission" date="2016-04" db="EMBL/GenBank/DDBJ databases">
        <title>A degradative enzymes factory behind the ericoid mycorrhizal symbiosis.</title>
        <authorList>
            <consortium name="DOE Joint Genome Institute"/>
            <person name="Martino E."/>
            <person name="Morin E."/>
            <person name="Grelet G."/>
            <person name="Kuo A."/>
            <person name="Kohler A."/>
            <person name="Daghino S."/>
            <person name="Barry K."/>
            <person name="Choi C."/>
            <person name="Cichocki N."/>
            <person name="Clum A."/>
            <person name="Copeland A."/>
            <person name="Hainaut M."/>
            <person name="Haridas S."/>
            <person name="Labutti K."/>
            <person name="Lindquist E."/>
            <person name="Lipzen A."/>
            <person name="Khouja H.-R."/>
            <person name="Murat C."/>
            <person name="Ohm R."/>
            <person name="Olson A."/>
            <person name="Spatafora J."/>
            <person name="Veneault-Fourrey C."/>
            <person name="Henrissat B."/>
            <person name="Grigoriev I."/>
            <person name="Martin F."/>
            <person name="Perotto S."/>
        </authorList>
    </citation>
    <scope>NUCLEOTIDE SEQUENCE [LARGE SCALE GENOMIC DNA]</scope>
    <source>
        <strain evidence="4 5">F</strain>
    </source>
</reference>
<dbReference type="Gene3D" id="3.40.50.300">
    <property type="entry name" value="P-loop containing nucleotide triphosphate hydrolases"/>
    <property type="match status" value="1"/>
</dbReference>
<dbReference type="Pfam" id="PF25053">
    <property type="entry name" value="DUF7791"/>
    <property type="match status" value="1"/>
</dbReference>
<evidence type="ECO:0000313" key="4">
    <source>
        <dbReference type="EMBL" id="PMD42737.1"/>
    </source>
</evidence>
<protein>
    <submittedName>
        <fullName evidence="4">Uncharacterized protein</fullName>
    </submittedName>
</protein>
<gene>
    <name evidence="4" type="ORF">L207DRAFT_553693</name>
</gene>
<evidence type="ECO:0000259" key="3">
    <source>
        <dbReference type="Pfam" id="PF25053"/>
    </source>
</evidence>
<evidence type="ECO:0000259" key="2">
    <source>
        <dbReference type="Pfam" id="PF24883"/>
    </source>
</evidence>
<dbReference type="InterPro" id="IPR056884">
    <property type="entry name" value="NPHP3-like_N"/>
</dbReference>
<keyword evidence="5" id="KW-1185">Reference proteome</keyword>
<dbReference type="Pfam" id="PF24883">
    <property type="entry name" value="NPHP3_N"/>
    <property type="match status" value="1"/>
</dbReference>
<sequence length="913" mass="105145">MAEAFAALGIAANIAQFTDYARQLISGGKEIYNSLDGARDEHKALKVIIDDIKNLDHDCQPVIAKSSPQSSSADEIAFRKLAAECEPLADKLLAILNDLEVPNNARFRGLQTVRQTIRGAARRRDIQELLRRITDIDMRLRYRVTRVLEERHFSSITSAIKTLTQESERLKMNTEQTLELSKLDLLHTVKNPLMAQQNDFDNLPTKLSSFIKEGQKLAQQQAILQTLLFEQMEQREENIKDAHKATLDWMFQKNGAKFMEWLETEEGIYWVRGKAGSGKSTLMKYVCNHETTLEALGTWADGVPLFTASFFFWNAGFPMQKSQVGLLQSLLYQVLRACPALITEVCPPKAPREPWKRKELFEALTKVSSQTTLPAKFCFFVDGLDEYEGEDEDIITLLQELASSPSVKICVSSRPWNVFVDAFDDSEWKLVLENLTREDMRKYVQTQLVQNDAFSRATLHDPRCQTLISQIAKKAQGVWLWVYLVVRDLLRDLRGAEEYPLLQRRLDSFPAELEKYFEDILDRIDKIHQEETARIFLVAVTAIQPFPLISLHYLSMEAADTDYAIHMTLSRLSKRKSFPIKHKWRKLLNSRCRDLLETDEIIIERAIVSGTSVLDGKVTFLHRTVRDFLRINYYDELRRRAGDGFDARAALCKTILCLAKASFDPVTVSDTTCDDQPGPNFHLVDEMLVYARDYERIRARSLANLLDELDRVNIIMNKEQPFHWTNLRFSSNKGQDHCTFLALAIQAGLRLYVNEKLEANKALVFQKQGRPLLDYACRPERLPATLSRQEDIPDPPMIRLLLEHGSNPNQSMGPYETVWSRFISYTRPKHPESLKASWYEAAELMIDHGGGMLSSKDFPLVLGSDRMPDRIRGEYELGKIFGREKTERLVLRREEYQRNHPKPSIFRRFFGWT</sequence>
<dbReference type="EMBL" id="KZ613943">
    <property type="protein sequence ID" value="PMD42737.1"/>
    <property type="molecule type" value="Genomic_DNA"/>
</dbReference>
<dbReference type="InterPro" id="IPR056693">
    <property type="entry name" value="DUF7791"/>
</dbReference>
<dbReference type="Proteomes" id="UP000235786">
    <property type="component" value="Unassembled WGS sequence"/>
</dbReference>
<organism evidence="4 5">
    <name type="scientific">Hyaloscypha variabilis (strain UAMH 11265 / GT02V1 / F)</name>
    <name type="common">Meliniomyces variabilis</name>
    <dbReference type="NCBI Taxonomy" id="1149755"/>
    <lineage>
        <taxon>Eukaryota</taxon>
        <taxon>Fungi</taxon>
        <taxon>Dikarya</taxon>
        <taxon>Ascomycota</taxon>
        <taxon>Pezizomycotina</taxon>
        <taxon>Leotiomycetes</taxon>
        <taxon>Helotiales</taxon>
        <taxon>Hyaloscyphaceae</taxon>
        <taxon>Hyaloscypha</taxon>
        <taxon>Hyaloscypha variabilis</taxon>
    </lineage>
</organism>
<dbReference type="InterPro" id="IPR027417">
    <property type="entry name" value="P-loop_NTPase"/>
</dbReference>
<dbReference type="PANTHER" id="PTHR10039:SF5">
    <property type="entry name" value="NACHT DOMAIN-CONTAINING PROTEIN"/>
    <property type="match status" value="1"/>
</dbReference>
<dbReference type="AlphaFoldDB" id="A0A2J6RW42"/>